<dbReference type="Pfam" id="PF00712">
    <property type="entry name" value="DNA_pol3_beta"/>
    <property type="match status" value="1"/>
</dbReference>
<evidence type="ECO:0000259" key="12">
    <source>
        <dbReference type="Pfam" id="PF02767"/>
    </source>
</evidence>
<comment type="caution">
    <text evidence="14">The sequence shown here is derived from an EMBL/GenBank/DDBJ whole genome shotgun (WGS) entry which is preliminary data.</text>
</comment>
<dbReference type="GO" id="GO:0006271">
    <property type="term" value="P:DNA strand elongation involved in DNA replication"/>
    <property type="evidence" value="ECO:0007669"/>
    <property type="project" value="TreeGrafter"/>
</dbReference>
<keyword evidence="4 10" id="KW-0963">Cytoplasm</keyword>
<evidence type="ECO:0000256" key="2">
    <source>
        <dbReference type="ARBA" id="ARBA00010752"/>
    </source>
</evidence>
<dbReference type="SUPFAM" id="SSF55979">
    <property type="entry name" value="DNA clamp"/>
    <property type="match status" value="3"/>
</dbReference>
<dbReference type="PANTHER" id="PTHR30478">
    <property type="entry name" value="DNA POLYMERASE III SUBUNIT BETA"/>
    <property type="match status" value="1"/>
</dbReference>
<comment type="function">
    <text evidence="10">Confers DNA tethering and processivity to DNA polymerases and other proteins. Acts as a clamp, forming a ring around DNA (a reaction catalyzed by the clamp-loading complex) which diffuses in an ATP-independent manner freely and bidirectionally along dsDNA. Initially characterized for its ability to contact the catalytic subunit of DNA polymerase III (Pol III), a complex, multichain enzyme responsible for most of the replicative synthesis in bacteria; Pol III exhibits 3'-5' exonuclease proofreading activity. The beta chain is required for initiation of replication as well as for processivity of DNA replication.</text>
</comment>
<evidence type="ECO:0000256" key="6">
    <source>
        <dbReference type="ARBA" id="ARBA00022695"/>
    </source>
</evidence>
<keyword evidence="9" id="KW-0238">DNA-binding</keyword>
<proteinExistence type="inferred from homology"/>
<evidence type="ECO:0000313" key="15">
    <source>
        <dbReference type="Proteomes" id="UP000675781"/>
    </source>
</evidence>
<comment type="similarity">
    <text evidence="2 10">Belongs to the beta sliding clamp family.</text>
</comment>
<feature type="domain" description="DNA polymerase III beta sliding clamp C-terminal" evidence="13">
    <location>
        <begin position="252"/>
        <end position="364"/>
    </location>
</feature>
<evidence type="ECO:0000256" key="8">
    <source>
        <dbReference type="ARBA" id="ARBA00022932"/>
    </source>
</evidence>
<evidence type="ECO:0000256" key="3">
    <source>
        <dbReference type="ARBA" id="ARBA00021035"/>
    </source>
</evidence>
<dbReference type="NCBIfam" id="TIGR00663">
    <property type="entry name" value="dnan"/>
    <property type="match status" value="1"/>
</dbReference>
<evidence type="ECO:0000256" key="5">
    <source>
        <dbReference type="ARBA" id="ARBA00022679"/>
    </source>
</evidence>
<keyword evidence="7 10" id="KW-0235">DNA replication</keyword>
<organism evidence="14 15">
    <name type="scientific">Actinospica durhamensis</name>
    <dbReference type="NCBI Taxonomy" id="1508375"/>
    <lineage>
        <taxon>Bacteria</taxon>
        <taxon>Bacillati</taxon>
        <taxon>Actinomycetota</taxon>
        <taxon>Actinomycetes</taxon>
        <taxon>Catenulisporales</taxon>
        <taxon>Actinospicaceae</taxon>
        <taxon>Actinospica</taxon>
    </lineage>
</organism>
<accession>A0A941EME3</accession>
<gene>
    <name evidence="14" type="primary">dnaN</name>
    <name evidence="14" type="ORF">KDL01_13885</name>
</gene>
<evidence type="ECO:0000313" key="14">
    <source>
        <dbReference type="EMBL" id="MBR7834362.1"/>
    </source>
</evidence>
<dbReference type="GO" id="GO:0003677">
    <property type="term" value="F:DNA binding"/>
    <property type="evidence" value="ECO:0007669"/>
    <property type="project" value="UniProtKB-UniRule"/>
</dbReference>
<dbReference type="PANTHER" id="PTHR30478:SF0">
    <property type="entry name" value="BETA SLIDING CLAMP"/>
    <property type="match status" value="1"/>
</dbReference>
<dbReference type="Gene3D" id="3.10.150.10">
    <property type="entry name" value="DNA Polymerase III, subunit A, domain 2"/>
    <property type="match status" value="3"/>
</dbReference>
<dbReference type="PIRSF" id="PIRSF000804">
    <property type="entry name" value="DNA_pol_III_b"/>
    <property type="match status" value="1"/>
</dbReference>
<dbReference type="FunFam" id="3.10.150.10:FF:000005">
    <property type="entry name" value="Beta sliding clamp"/>
    <property type="match status" value="1"/>
</dbReference>
<dbReference type="CDD" id="cd00140">
    <property type="entry name" value="beta_clamp"/>
    <property type="match status" value="1"/>
</dbReference>
<dbReference type="AlphaFoldDB" id="A0A941EME3"/>
<dbReference type="FunFam" id="3.10.150.10:FF:000001">
    <property type="entry name" value="Beta sliding clamp"/>
    <property type="match status" value="1"/>
</dbReference>
<dbReference type="InterPro" id="IPR022637">
    <property type="entry name" value="DNA_polIII_beta_cen"/>
</dbReference>
<evidence type="ECO:0000256" key="4">
    <source>
        <dbReference type="ARBA" id="ARBA00022490"/>
    </source>
</evidence>
<evidence type="ECO:0000259" key="11">
    <source>
        <dbReference type="Pfam" id="PF00712"/>
    </source>
</evidence>
<dbReference type="InterPro" id="IPR001001">
    <property type="entry name" value="DNA_polIII_beta"/>
</dbReference>
<dbReference type="InterPro" id="IPR022635">
    <property type="entry name" value="DNA_polIII_beta_C"/>
</dbReference>
<dbReference type="InterPro" id="IPR022634">
    <property type="entry name" value="DNA_polIII_beta_N"/>
</dbReference>
<protein>
    <recommendedName>
        <fullName evidence="3 10">Beta sliding clamp</fullName>
    </recommendedName>
</protein>
<name>A0A941EME3_9ACTN</name>
<sequence>MKFRVERDVLAEAVAWTAKSLPARPQAPVLAGLMLSAAGEELVISGFDYEVSSRSQLAAQVEQEGTVLVSGKLLADIAKALPNRPVEFSTDGSKVQLVCGSSRFTLQTMPVDEYPALPQMPKAAGSIAANTFAAAVAQVAVAAGKDDTLPFLTGVRVEISGDTLRLVATDRYRLAVREILWKPETPELDAVALVPARTLHEIARSLTGGEWVTLALSGTDKDEAGQGLIGIEAAGKRTTTRLLEGEFIKYNSIFPSEFAGEAVIDTAALIEAVKRVALVAERNTPVRLAFSTGQVTLEAGTGDEARASETMDAVFEGEDISLAFNPGYLLEGLSALDAPFTQLSYTTSTKPAVLTGRPAVDAEPDPAYRYLVMPIRLTG</sequence>
<dbReference type="Pfam" id="PF02768">
    <property type="entry name" value="DNA_pol3_beta_3"/>
    <property type="match status" value="1"/>
</dbReference>
<evidence type="ECO:0000256" key="1">
    <source>
        <dbReference type="ARBA" id="ARBA00004496"/>
    </source>
</evidence>
<reference evidence="14" key="1">
    <citation type="submission" date="2021-04" db="EMBL/GenBank/DDBJ databases">
        <title>Genome based classification of Actinospica acidithermotolerans sp. nov., an actinobacterium isolated from an Indonesian hot spring.</title>
        <authorList>
            <person name="Kusuma A.B."/>
            <person name="Putra K.E."/>
            <person name="Nafisah S."/>
            <person name="Loh J."/>
            <person name="Nouioui I."/>
            <person name="Goodfellow M."/>
        </authorList>
    </citation>
    <scope>NUCLEOTIDE SEQUENCE</scope>
    <source>
        <strain evidence="14">CSCA 57</strain>
    </source>
</reference>
<dbReference type="Pfam" id="PF02767">
    <property type="entry name" value="DNA_pol3_beta_2"/>
    <property type="match status" value="1"/>
</dbReference>
<dbReference type="GO" id="GO:0042802">
    <property type="term" value="F:identical protein binding"/>
    <property type="evidence" value="ECO:0007669"/>
    <property type="project" value="UniProtKB-ARBA"/>
</dbReference>
<keyword evidence="15" id="KW-1185">Reference proteome</keyword>
<keyword evidence="8 10" id="KW-0239">DNA-directed DNA polymerase</keyword>
<keyword evidence="5 10" id="KW-0808">Transferase</keyword>
<dbReference type="GO" id="GO:0009360">
    <property type="term" value="C:DNA polymerase III complex"/>
    <property type="evidence" value="ECO:0007669"/>
    <property type="project" value="InterPro"/>
</dbReference>
<dbReference type="EMBL" id="JAGSOG010000056">
    <property type="protein sequence ID" value="MBR7834362.1"/>
    <property type="molecule type" value="Genomic_DNA"/>
</dbReference>
<evidence type="ECO:0000256" key="7">
    <source>
        <dbReference type="ARBA" id="ARBA00022705"/>
    </source>
</evidence>
<comment type="subcellular location">
    <subcellularLocation>
        <location evidence="1 10">Cytoplasm</location>
    </subcellularLocation>
</comment>
<evidence type="ECO:0000259" key="13">
    <source>
        <dbReference type="Pfam" id="PF02768"/>
    </source>
</evidence>
<dbReference type="SMART" id="SM00480">
    <property type="entry name" value="POL3Bc"/>
    <property type="match status" value="1"/>
</dbReference>
<dbReference type="GO" id="GO:0005737">
    <property type="term" value="C:cytoplasm"/>
    <property type="evidence" value="ECO:0007669"/>
    <property type="project" value="UniProtKB-SubCell"/>
</dbReference>
<evidence type="ECO:0000256" key="9">
    <source>
        <dbReference type="ARBA" id="ARBA00023125"/>
    </source>
</evidence>
<evidence type="ECO:0000256" key="10">
    <source>
        <dbReference type="PIRNR" id="PIRNR000804"/>
    </source>
</evidence>
<dbReference type="FunFam" id="3.10.150.10:FF:000004">
    <property type="entry name" value="Beta sliding clamp"/>
    <property type="match status" value="1"/>
</dbReference>
<dbReference type="GO" id="GO:0008408">
    <property type="term" value="F:3'-5' exonuclease activity"/>
    <property type="evidence" value="ECO:0007669"/>
    <property type="project" value="InterPro"/>
</dbReference>
<keyword evidence="6 10" id="KW-0548">Nucleotidyltransferase</keyword>
<feature type="domain" description="DNA polymerase III beta sliding clamp N-terminal" evidence="11">
    <location>
        <begin position="1"/>
        <end position="118"/>
    </location>
</feature>
<dbReference type="GO" id="GO:0003887">
    <property type="term" value="F:DNA-directed DNA polymerase activity"/>
    <property type="evidence" value="ECO:0007669"/>
    <property type="project" value="UniProtKB-UniRule"/>
</dbReference>
<dbReference type="Proteomes" id="UP000675781">
    <property type="component" value="Unassembled WGS sequence"/>
</dbReference>
<dbReference type="InterPro" id="IPR046938">
    <property type="entry name" value="DNA_clamp_sf"/>
</dbReference>
<comment type="subunit">
    <text evidence="10">Forms a ring-shaped head-to-tail homodimer around DNA.</text>
</comment>
<feature type="domain" description="DNA polymerase III beta sliding clamp central" evidence="12">
    <location>
        <begin position="127"/>
        <end position="247"/>
    </location>
</feature>
<dbReference type="RefSeq" id="WP_212528876.1">
    <property type="nucleotide sequence ID" value="NZ_JAGSOG010000056.1"/>
</dbReference>